<name>A0A563EVG4_9PSEU</name>
<dbReference type="RefSeq" id="WP_146352244.1">
    <property type="nucleotide sequence ID" value="NZ_VOBR01000008.1"/>
</dbReference>
<reference evidence="1 2" key="1">
    <citation type="submission" date="2019-07" db="EMBL/GenBank/DDBJ databases">
        <title>Lentzea xizangensis sp. nov., isolated from Qinghai-Tibetan Plateau Soils.</title>
        <authorList>
            <person name="Huang J."/>
        </authorList>
    </citation>
    <scope>NUCLEOTIDE SEQUENCE [LARGE SCALE GENOMIC DNA]</scope>
    <source>
        <strain evidence="1 2">FXJ1.1311</strain>
    </source>
</reference>
<accession>A0A563EVG4</accession>
<dbReference type="Proteomes" id="UP000316639">
    <property type="component" value="Unassembled WGS sequence"/>
</dbReference>
<proteinExistence type="predicted"/>
<dbReference type="AlphaFoldDB" id="A0A563EVG4"/>
<dbReference type="EMBL" id="VOBR01000008">
    <property type="protein sequence ID" value="TWP51481.1"/>
    <property type="molecule type" value="Genomic_DNA"/>
</dbReference>
<comment type="caution">
    <text evidence="1">The sequence shown here is derived from an EMBL/GenBank/DDBJ whole genome shotgun (WGS) entry which is preliminary data.</text>
</comment>
<evidence type="ECO:0000313" key="1">
    <source>
        <dbReference type="EMBL" id="TWP51481.1"/>
    </source>
</evidence>
<keyword evidence="2" id="KW-1185">Reference proteome</keyword>
<dbReference type="OrthoDB" id="3699114at2"/>
<protein>
    <submittedName>
        <fullName evidence="1">Uncharacterized protein</fullName>
    </submittedName>
</protein>
<evidence type="ECO:0000313" key="2">
    <source>
        <dbReference type="Proteomes" id="UP000316639"/>
    </source>
</evidence>
<sequence length="128" mass="13891">MEGLVLDVGRWWYAGRTSRLVERAPFSEAAAWSTQERGTVYVEGYVLTHDGDVSAAAWYGRDDQVVYGQRASAYLGVPLSAAFRKRIKQQNGTAAVLMSLHAKLLSVLQHGLPTSAVLPGGRAGPRSM</sequence>
<organism evidence="1 2">
    <name type="scientific">Lentzea tibetensis</name>
    <dbReference type="NCBI Taxonomy" id="2591470"/>
    <lineage>
        <taxon>Bacteria</taxon>
        <taxon>Bacillati</taxon>
        <taxon>Actinomycetota</taxon>
        <taxon>Actinomycetes</taxon>
        <taxon>Pseudonocardiales</taxon>
        <taxon>Pseudonocardiaceae</taxon>
        <taxon>Lentzea</taxon>
    </lineage>
</organism>
<gene>
    <name evidence="1" type="ORF">FKR81_14815</name>
</gene>